<evidence type="ECO:0000313" key="12">
    <source>
        <dbReference type="EMBL" id="SEA79495.1"/>
    </source>
</evidence>
<sequence>MNNLLDIYQRLTNHYGTRNWWPAETPFEVIVGAILTQNTNWKNVETAIFNLRQKNALTTDAILQLDLETLEQLIRPSGFFRQKAQRLQLFCLYLQDHYAGSLDALFAQKLDLVRDELLRLKGIGPETADAILLYAGRLPSFVVDAYTNRLFGRLGILSGDEKYADVRDLFMSQLPKDIQLYSEYHALIINHCKQFCRKKPLCPGCPCADICLEKQPN</sequence>
<comment type="similarity">
    <text evidence="1">Belongs to the Nth/MutY family.</text>
</comment>
<dbReference type="SUPFAM" id="SSF48150">
    <property type="entry name" value="DNA-glycosylase"/>
    <property type="match status" value="1"/>
</dbReference>
<dbReference type="Pfam" id="PF00633">
    <property type="entry name" value="HHH"/>
    <property type="match status" value="1"/>
</dbReference>
<dbReference type="AlphaFoldDB" id="A0A1H4E388"/>
<evidence type="ECO:0000256" key="3">
    <source>
        <dbReference type="ARBA" id="ARBA00022723"/>
    </source>
</evidence>
<reference evidence="12 13" key="1">
    <citation type="submission" date="2016-10" db="EMBL/GenBank/DDBJ databases">
        <authorList>
            <person name="de Groot N.N."/>
        </authorList>
    </citation>
    <scope>NUCLEOTIDE SEQUENCE [LARGE SCALE GENOMIC DNA]</scope>
    <source>
        <strain evidence="12 13">DSM 7343</strain>
    </source>
</reference>
<dbReference type="PANTHER" id="PTHR10359">
    <property type="entry name" value="A/G-SPECIFIC ADENINE GLYCOSYLASE/ENDONUCLEASE III"/>
    <property type="match status" value="1"/>
</dbReference>
<dbReference type="PANTHER" id="PTHR10359:SF19">
    <property type="entry name" value="DNA REPAIR GLYCOSYLASE MJ1434-RELATED"/>
    <property type="match status" value="1"/>
</dbReference>
<evidence type="ECO:0000256" key="6">
    <source>
        <dbReference type="ARBA" id="ARBA00023004"/>
    </source>
</evidence>
<keyword evidence="3" id="KW-0479">Metal-binding</keyword>
<keyword evidence="7" id="KW-0411">Iron-sulfur</keyword>
<organism evidence="12 13">
    <name type="scientific">Desulfuromusa kysingii</name>
    <dbReference type="NCBI Taxonomy" id="37625"/>
    <lineage>
        <taxon>Bacteria</taxon>
        <taxon>Pseudomonadati</taxon>
        <taxon>Thermodesulfobacteriota</taxon>
        <taxon>Desulfuromonadia</taxon>
        <taxon>Desulfuromonadales</taxon>
        <taxon>Geopsychrobacteraceae</taxon>
        <taxon>Desulfuromusa</taxon>
    </lineage>
</organism>
<dbReference type="SMART" id="SM00478">
    <property type="entry name" value="ENDO3c"/>
    <property type="match status" value="1"/>
</dbReference>
<dbReference type="CDD" id="cd00056">
    <property type="entry name" value="ENDO3c"/>
    <property type="match status" value="1"/>
</dbReference>
<dbReference type="Gene3D" id="1.10.1670.10">
    <property type="entry name" value="Helix-hairpin-Helix base-excision DNA repair enzymes (C-terminal)"/>
    <property type="match status" value="1"/>
</dbReference>
<evidence type="ECO:0000256" key="8">
    <source>
        <dbReference type="ARBA" id="ARBA00023204"/>
    </source>
</evidence>
<evidence type="ECO:0000256" key="9">
    <source>
        <dbReference type="ARBA" id="ARBA00023295"/>
    </source>
</evidence>
<dbReference type="GO" id="GO:0003677">
    <property type="term" value="F:DNA binding"/>
    <property type="evidence" value="ECO:0007669"/>
    <property type="project" value="InterPro"/>
</dbReference>
<dbReference type="InterPro" id="IPR003583">
    <property type="entry name" value="Hlx-hairpin-Hlx_DNA-bd_motif"/>
</dbReference>
<dbReference type="EMBL" id="FNQN01000013">
    <property type="protein sequence ID" value="SEA79495.1"/>
    <property type="molecule type" value="Genomic_DNA"/>
</dbReference>
<dbReference type="SMART" id="SM00278">
    <property type="entry name" value="HhH1"/>
    <property type="match status" value="1"/>
</dbReference>
<keyword evidence="6" id="KW-0408">Iron</keyword>
<evidence type="ECO:0000259" key="10">
    <source>
        <dbReference type="SMART" id="SM00278"/>
    </source>
</evidence>
<dbReference type="Pfam" id="PF00730">
    <property type="entry name" value="HhH-GPD"/>
    <property type="match status" value="1"/>
</dbReference>
<dbReference type="Proteomes" id="UP000199409">
    <property type="component" value="Unassembled WGS sequence"/>
</dbReference>
<evidence type="ECO:0000259" key="11">
    <source>
        <dbReference type="SMART" id="SM00478"/>
    </source>
</evidence>
<keyword evidence="8" id="KW-0234">DNA repair</keyword>
<accession>A0A1H4E388</accession>
<keyword evidence="4" id="KW-0227">DNA damage</keyword>
<dbReference type="InterPro" id="IPR011257">
    <property type="entry name" value="DNA_glycosylase"/>
</dbReference>
<protein>
    <submittedName>
        <fullName evidence="12">DNA-3-methyladenine glycosylase III</fullName>
    </submittedName>
</protein>
<evidence type="ECO:0000256" key="7">
    <source>
        <dbReference type="ARBA" id="ARBA00023014"/>
    </source>
</evidence>
<dbReference type="GO" id="GO:0019104">
    <property type="term" value="F:DNA N-glycosylase activity"/>
    <property type="evidence" value="ECO:0007669"/>
    <property type="project" value="UniProtKB-ARBA"/>
</dbReference>
<evidence type="ECO:0000256" key="1">
    <source>
        <dbReference type="ARBA" id="ARBA00008343"/>
    </source>
</evidence>
<keyword evidence="2" id="KW-0004">4Fe-4S</keyword>
<dbReference type="OrthoDB" id="9802365at2"/>
<dbReference type="GO" id="GO:0051539">
    <property type="term" value="F:4 iron, 4 sulfur cluster binding"/>
    <property type="evidence" value="ECO:0007669"/>
    <property type="project" value="UniProtKB-KW"/>
</dbReference>
<gene>
    <name evidence="12" type="ORF">SAMN05660420_03204</name>
</gene>
<dbReference type="STRING" id="37625.SAMN05660420_03204"/>
<feature type="domain" description="Helix-hairpin-helix DNA-binding motif class 1" evidence="10">
    <location>
        <begin position="115"/>
        <end position="134"/>
    </location>
</feature>
<dbReference type="InterPro" id="IPR000445">
    <property type="entry name" value="HhH_motif"/>
</dbReference>
<evidence type="ECO:0000313" key="13">
    <source>
        <dbReference type="Proteomes" id="UP000199409"/>
    </source>
</evidence>
<feature type="domain" description="HhH-GPD" evidence="11">
    <location>
        <begin position="35"/>
        <end position="194"/>
    </location>
</feature>
<dbReference type="PIRSF" id="PIRSF001435">
    <property type="entry name" value="Nth"/>
    <property type="match status" value="1"/>
</dbReference>
<evidence type="ECO:0000256" key="4">
    <source>
        <dbReference type="ARBA" id="ARBA00022763"/>
    </source>
</evidence>
<evidence type="ECO:0000256" key="2">
    <source>
        <dbReference type="ARBA" id="ARBA00022485"/>
    </source>
</evidence>
<dbReference type="InterPro" id="IPR003265">
    <property type="entry name" value="HhH-GPD_domain"/>
</dbReference>
<dbReference type="InterPro" id="IPR023170">
    <property type="entry name" value="HhH_base_excis_C"/>
</dbReference>
<dbReference type="GO" id="GO:0006284">
    <property type="term" value="P:base-excision repair"/>
    <property type="evidence" value="ECO:0007669"/>
    <property type="project" value="InterPro"/>
</dbReference>
<dbReference type="RefSeq" id="WP_092350695.1">
    <property type="nucleotide sequence ID" value="NZ_FNQN01000013.1"/>
</dbReference>
<keyword evidence="5" id="KW-0378">Hydrolase</keyword>
<keyword evidence="13" id="KW-1185">Reference proteome</keyword>
<proteinExistence type="inferred from homology"/>
<evidence type="ECO:0000256" key="5">
    <source>
        <dbReference type="ARBA" id="ARBA00022801"/>
    </source>
</evidence>
<keyword evidence="9" id="KW-0326">Glycosidase</keyword>
<dbReference type="GO" id="GO:0046872">
    <property type="term" value="F:metal ion binding"/>
    <property type="evidence" value="ECO:0007669"/>
    <property type="project" value="UniProtKB-KW"/>
</dbReference>
<dbReference type="Gene3D" id="1.10.340.30">
    <property type="entry name" value="Hypothetical protein, domain 2"/>
    <property type="match status" value="1"/>
</dbReference>
<name>A0A1H4E388_9BACT</name>